<feature type="compositionally biased region" description="Polar residues" evidence="6">
    <location>
        <begin position="703"/>
        <end position="712"/>
    </location>
</feature>
<dbReference type="Pfam" id="PF15410">
    <property type="entry name" value="PH_9"/>
    <property type="match status" value="1"/>
</dbReference>
<feature type="compositionally biased region" description="Low complexity" evidence="6">
    <location>
        <begin position="779"/>
        <end position="788"/>
    </location>
</feature>
<comment type="subcellular location">
    <subcellularLocation>
        <location evidence="1">Cell membrane</location>
    </subcellularLocation>
</comment>
<feature type="compositionally biased region" description="Basic and acidic residues" evidence="6">
    <location>
        <begin position="1373"/>
        <end position="1382"/>
    </location>
</feature>
<evidence type="ECO:0000256" key="5">
    <source>
        <dbReference type="SAM" id="Coils"/>
    </source>
</evidence>
<gene>
    <name evidence="11" type="primary">LOC108669415</name>
</gene>
<feature type="region of interest" description="Disordered" evidence="6">
    <location>
        <begin position="116"/>
        <end position="179"/>
    </location>
</feature>
<feature type="compositionally biased region" description="Basic and acidic residues" evidence="6">
    <location>
        <begin position="212"/>
        <end position="226"/>
    </location>
</feature>
<feature type="region of interest" description="Disordered" evidence="6">
    <location>
        <begin position="1525"/>
        <end position="1557"/>
    </location>
</feature>
<evidence type="ECO:0000256" key="4">
    <source>
        <dbReference type="ARBA" id="ARBA00023136"/>
    </source>
</evidence>
<evidence type="ECO:0000259" key="8">
    <source>
        <dbReference type="PROSITE" id="PS50106"/>
    </source>
</evidence>
<dbReference type="InterPro" id="IPR001605">
    <property type="entry name" value="PH_dom-spectrin-type"/>
</dbReference>
<dbReference type="OrthoDB" id="2157641at2759"/>
<dbReference type="GO" id="GO:0032012">
    <property type="term" value="P:regulation of ARF protein signal transduction"/>
    <property type="evidence" value="ECO:0007669"/>
    <property type="project" value="InterPro"/>
</dbReference>
<dbReference type="Gene3D" id="2.30.29.30">
    <property type="entry name" value="Pleckstrin-homology domain (PH domain)/Phosphotyrosine-binding domain (PTB)"/>
    <property type="match status" value="1"/>
</dbReference>
<dbReference type="SUPFAM" id="SSF48425">
    <property type="entry name" value="Sec7 domain"/>
    <property type="match status" value="1"/>
</dbReference>
<keyword evidence="5" id="KW-0175">Coiled coil</keyword>
<keyword evidence="2" id="KW-1003">Cell membrane</keyword>
<feature type="compositionally biased region" description="Pro residues" evidence="6">
    <location>
        <begin position="1533"/>
        <end position="1544"/>
    </location>
</feature>
<feature type="domain" description="PDZ" evidence="8">
    <location>
        <begin position="8"/>
        <end position="91"/>
    </location>
</feature>
<feature type="region of interest" description="Disordered" evidence="6">
    <location>
        <begin position="1440"/>
        <end position="1502"/>
    </location>
</feature>
<keyword evidence="3" id="KW-0344">Guanine-nucleotide releasing factor</keyword>
<dbReference type="Proteomes" id="UP000694843">
    <property type="component" value="Unplaced"/>
</dbReference>
<evidence type="ECO:0000259" key="7">
    <source>
        <dbReference type="PROSITE" id="PS50003"/>
    </source>
</evidence>
<dbReference type="PANTHER" id="PTHR10663">
    <property type="entry name" value="GUANYL-NUCLEOTIDE EXCHANGE FACTOR"/>
    <property type="match status" value="1"/>
</dbReference>
<dbReference type="InterPro" id="IPR001849">
    <property type="entry name" value="PH_domain"/>
</dbReference>
<feature type="compositionally biased region" description="Low complexity" evidence="6">
    <location>
        <begin position="308"/>
        <end position="317"/>
    </location>
</feature>
<dbReference type="PANTHER" id="PTHR10663:SF376">
    <property type="entry name" value="PH AND SEC7 DOMAIN-CONTAINING PROTEIN"/>
    <property type="match status" value="1"/>
</dbReference>
<dbReference type="PROSITE" id="PS50106">
    <property type="entry name" value="PDZ"/>
    <property type="match status" value="1"/>
</dbReference>
<feature type="region of interest" description="Disordered" evidence="6">
    <location>
        <begin position="779"/>
        <end position="799"/>
    </location>
</feature>
<dbReference type="Gene3D" id="1.10.1000.11">
    <property type="entry name" value="Arf Nucleotide-binding Site Opener,domain 2"/>
    <property type="match status" value="1"/>
</dbReference>
<feature type="domain" description="SEC7" evidence="9">
    <location>
        <begin position="936"/>
        <end position="1104"/>
    </location>
</feature>
<dbReference type="CDD" id="cd00171">
    <property type="entry name" value="Sec7"/>
    <property type="match status" value="1"/>
</dbReference>
<dbReference type="Pfam" id="PF01369">
    <property type="entry name" value="Sec7"/>
    <property type="match status" value="1"/>
</dbReference>
<feature type="region of interest" description="Disordered" evidence="6">
    <location>
        <begin position="197"/>
        <end position="226"/>
    </location>
</feature>
<keyword evidence="10" id="KW-1185">Reference proteome</keyword>
<dbReference type="CDD" id="cd00136">
    <property type="entry name" value="PDZ_canonical"/>
    <property type="match status" value="1"/>
</dbReference>
<protein>
    <submittedName>
        <fullName evidence="11">Uncharacterized protein LOC108669415 isoform X1</fullName>
    </submittedName>
</protein>
<dbReference type="GO" id="GO:0005886">
    <property type="term" value="C:plasma membrane"/>
    <property type="evidence" value="ECO:0007669"/>
    <property type="project" value="UniProtKB-SubCell"/>
</dbReference>
<name>A0A979FG10_HYAAZ</name>
<feature type="region of interest" description="Disordered" evidence="6">
    <location>
        <begin position="1359"/>
        <end position="1411"/>
    </location>
</feature>
<dbReference type="SUPFAM" id="SSF50729">
    <property type="entry name" value="PH domain-like"/>
    <property type="match status" value="1"/>
</dbReference>
<dbReference type="SMART" id="SM00233">
    <property type="entry name" value="PH"/>
    <property type="match status" value="1"/>
</dbReference>
<feature type="compositionally biased region" description="Pro residues" evidence="6">
    <location>
        <begin position="132"/>
        <end position="141"/>
    </location>
</feature>
<dbReference type="GO" id="GO:0005085">
    <property type="term" value="F:guanyl-nucleotide exchange factor activity"/>
    <property type="evidence" value="ECO:0007669"/>
    <property type="project" value="UniProtKB-KW"/>
</dbReference>
<feature type="domain" description="PH" evidence="7">
    <location>
        <begin position="1145"/>
        <end position="1260"/>
    </location>
</feature>
<dbReference type="RefSeq" id="XP_047735536.1">
    <property type="nucleotide sequence ID" value="XM_047879580.1"/>
</dbReference>
<feature type="region of interest" description="Disordered" evidence="6">
    <location>
        <begin position="632"/>
        <end position="659"/>
    </location>
</feature>
<feature type="compositionally biased region" description="Basic and acidic residues" evidence="6">
    <location>
        <begin position="1466"/>
        <end position="1483"/>
    </location>
</feature>
<evidence type="ECO:0000256" key="1">
    <source>
        <dbReference type="ARBA" id="ARBA00004236"/>
    </source>
</evidence>
<dbReference type="CTD" id="42665"/>
<evidence type="ECO:0000313" key="11">
    <source>
        <dbReference type="RefSeq" id="XP_047735536.1"/>
    </source>
</evidence>
<dbReference type="InterPro" id="IPR001478">
    <property type="entry name" value="PDZ"/>
</dbReference>
<accession>A0A979FG10</accession>
<feature type="region of interest" description="Disordered" evidence="6">
    <location>
        <begin position="298"/>
        <end position="317"/>
    </location>
</feature>
<proteinExistence type="predicted"/>
<evidence type="ECO:0000313" key="10">
    <source>
        <dbReference type="Proteomes" id="UP000694843"/>
    </source>
</evidence>
<dbReference type="GO" id="GO:0005543">
    <property type="term" value="F:phospholipid binding"/>
    <property type="evidence" value="ECO:0007669"/>
    <property type="project" value="InterPro"/>
</dbReference>
<feature type="region of interest" description="Disordered" evidence="6">
    <location>
        <begin position="515"/>
        <end position="541"/>
    </location>
</feature>
<evidence type="ECO:0000256" key="2">
    <source>
        <dbReference type="ARBA" id="ARBA00022475"/>
    </source>
</evidence>
<dbReference type="PROSITE" id="PS50003">
    <property type="entry name" value="PH_DOMAIN"/>
    <property type="match status" value="1"/>
</dbReference>
<feature type="compositionally biased region" description="Low complexity" evidence="6">
    <location>
        <begin position="818"/>
        <end position="840"/>
    </location>
</feature>
<feature type="region of interest" description="Disordered" evidence="6">
    <location>
        <begin position="813"/>
        <end position="848"/>
    </location>
</feature>
<feature type="compositionally biased region" description="Low complexity" evidence="6">
    <location>
        <begin position="915"/>
        <end position="926"/>
    </location>
</feature>
<evidence type="ECO:0000259" key="9">
    <source>
        <dbReference type="PROSITE" id="PS50190"/>
    </source>
</evidence>
<evidence type="ECO:0000256" key="6">
    <source>
        <dbReference type="SAM" id="MobiDB-lite"/>
    </source>
</evidence>
<dbReference type="InterPro" id="IPR041681">
    <property type="entry name" value="PH_9"/>
</dbReference>
<dbReference type="InterPro" id="IPR036034">
    <property type="entry name" value="PDZ_sf"/>
</dbReference>
<dbReference type="SMART" id="SM00222">
    <property type="entry name" value="Sec7"/>
    <property type="match status" value="1"/>
</dbReference>
<feature type="compositionally biased region" description="Polar residues" evidence="6">
    <location>
        <begin position="145"/>
        <end position="157"/>
    </location>
</feature>
<feature type="compositionally biased region" description="Basic and acidic residues" evidence="6">
    <location>
        <begin position="1440"/>
        <end position="1459"/>
    </location>
</feature>
<feature type="compositionally biased region" description="Low complexity" evidence="6">
    <location>
        <begin position="721"/>
        <end position="732"/>
    </location>
</feature>
<feature type="region of interest" description="Disordered" evidence="6">
    <location>
        <begin position="874"/>
        <end position="936"/>
    </location>
</feature>
<dbReference type="PRINTS" id="PR00683">
    <property type="entry name" value="SPECTRINPH"/>
</dbReference>
<dbReference type="Gene3D" id="2.30.42.10">
    <property type="match status" value="1"/>
</dbReference>
<dbReference type="Pfam" id="PF00595">
    <property type="entry name" value="PDZ"/>
    <property type="match status" value="1"/>
</dbReference>
<dbReference type="FunFam" id="2.30.29.30:FF:000267">
    <property type="entry name" value="PH and SEC7 domain-containing protein 4"/>
    <property type="match status" value="1"/>
</dbReference>
<dbReference type="InterPro" id="IPR000904">
    <property type="entry name" value="Sec7_dom"/>
</dbReference>
<feature type="coiled-coil region" evidence="5">
    <location>
        <begin position="1288"/>
        <end position="1315"/>
    </location>
</feature>
<dbReference type="PROSITE" id="PS50190">
    <property type="entry name" value="SEC7"/>
    <property type="match status" value="1"/>
</dbReference>
<reference evidence="11" key="1">
    <citation type="submission" date="2025-08" db="UniProtKB">
        <authorList>
            <consortium name="RefSeq"/>
        </authorList>
    </citation>
    <scope>IDENTIFICATION</scope>
    <source>
        <tissue evidence="11">Whole organism</tissue>
    </source>
</reference>
<dbReference type="SMART" id="SM00228">
    <property type="entry name" value="PDZ"/>
    <property type="match status" value="1"/>
</dbReference>
<dbReference type="SUPFAM" id="SSF50156">
    <property type="entry name" value="PDZ domain-like"/>
    <property type="match status" value="1"/>
</dbReference>
<dbReference type="InterPro" id="IPR023394">
    <property type="entry name" value="Sec7_C_sf"/>
</dbReference>
<organism evidence="10 11">
    <name type="scientific">Hyalella azteca</name>
    <name type="common">Amphipod</name>
    <dbReference type="NCBI Taxonomy" id="294128"/>
    <lineage>
        <taxon>Eukaryota</taxon>
        <taxon>Metazoa</taxon>
        <taxon>Ecdysozoa</taxon>
        <taxon>Arthropoda</taxon>
        <taxon>Crustacea</taxon>
        <taxon>Multicrustacea</taxon>
        <taxon>Malacostraca</taxon>
        <taxon>Eumalacostraca</taxon>
        <taxon>Peracarida</taxon>
        <taxon>Amphipoda</taxon>
        <taxon>Senticaudata</taxon>
        <taxon>Talitrida</taxon>
        <taxon>Talitroidea</taxon>
        <taxon>Hyalellidae</taxon>
        <taxon>Hyalella</taxon>
    </lineage>
</organism>
<keyword evidence="4" id="KW-0472">Membrane</keyword>
<feature type="compositionally biased region" description="Basic and acidic residues" evidence="6">
    <location>
        <begin position="403"/>
        <end position="412"/>
    </location>
</feature>
<evidence type="ECO:0000256" key="3">
    <source>
        <dbReference type="ARBA" id="ARBA00022658"/>
    </source>
</evidence>
<feature type="region of interest" description="Disordered" evidence="6">
    <location>
        <begin position="673"/>
        <end position="738"/>
    </location>
</feature>
<sequence length="1557" mass="167997">MGDKYLRYVKLEKSPSGGLGFSIIGGAGSELPPIIHQIVTGSPADLCKQLQPGDVILEVNGLPVETLTTKEVLNCLREAPDQVILKLRTDGSTDEHVQQLLAAASDPVLLQKAIQPEKKLPSKRKVGDTVPGVPPPLPPKAGSPISFSGLESPSATLDRSKKHKSPHSAPRMKNGVLDDSFEEGDEHFQSCFDISVPEKGDESRSAPGFDSSAERQAGESMDNHVPKQRVEAPINLPESTNSQCSHSQYYGESQSVPNSPGGVVDSMCGSNIIKCGSRSSGAGFRSSRENDYHQNIHNQQHGRAALKSSHANTSSSSNSSSLICVSCESPAASVMQSSCGSFTYSPPAVRISKSEDQLQCPDDGDVSSANTDLEDDVTASHNTLLDTREDQTPQPQKISFHKPVRERDKPQLSRQDKILPDTVDLDLVTNVCVESPSSSTLVLITHTPSVTTTTMTSTVTSANGLPVILCTTQSCSTNTSVLDPAQLHPCIRSKDCSSVTEDAVVTSAVITLTPSNNKSAAAQSPSGESLGHSSHESDSPLLLSPCSPVHSFTSHSSIVGGNANSYSGLYDKIRSSQGIESLGEACSNSSSLTTSPDTDIPDELEWDESTPSYVPSNFHSISVPSPLVNGDAICKNLPGSPHSSGHKPSQRSASSVHPPSTAAYHCHIVNVDTSSSSSSSLHHNARRKKDEHRIVIKVAGPEHSSSSSTLGKSNEIKNYKSSSSGERNNGSRRGLRSHEGSIVSSAGVTSALTTSLDGALAPSIVSVLTSSCGVGVIPGTDPDLTPTNTPHPTPPLSPARSLVLQRTLSNPRLVPRQSSTPNPHLSSSPPSHPQVSPQTPGSGTLSPDTLAYQQLWESEDELTNSFVSEEESSLSLASLSHTRSVGGVSRGSHKANSGGMAEPEDGGGGSGSGGKNTTASAAATTSPPLSEDESDIESLHSFHYSPKAVDIPSAVRLAKRLYLLDGFKKTDVSRHLSKNNEFSKAVAEEYLQHFDFKKKTLDEALRAFLERFCLLGETQERERVLVHFSRRYLDCNDGTFNSQDAVHTLTCALMLLNTDLHGAKKSMTRAMTCSEFITNLAELNDGQDFPPQVLRDLHTSIKNKPLKWAGDDEGNAVEGAEDRSDASPLLLGSNPFLAPSAGDGFIYKKGYIMRKCCIDPNGKKTSFGKRSWKMWWCVVQDLAMYLYKDEQCGVRGSTQQPQPGTLAVRLHHALATRAHDYNKKQHVFRLHTADHAVYLLQTSDSKELQAWIDAINFVAASLSAAPMAGAVGSQKKFQRPLLPCSATKLNLRDQTLDHEERLARLEEDLQQHLAKPPDKTAKTNTLANYREKEAYLNEQIKRYRAYVYLLRSKLAADVPPPPVPDLPVFSPGRDPHHDHAGDNGRVVAPPIPQRGGAAPSLPSDRLDASAGRSLNPFEEDVEEAAQEVAASPDAFTRELQKVEKQQEKRVKKVKEQEKKINKKSKEKQQDDAKQNEEGKEKKRETKKRGKCEANGEARVGTMGRLSALFSFNKLNKYGEVEKEEVKVEVENDSPPPLPPKPDPSSPVMRSLGTRLDL</sequence>
<feature type="region of interest" description="Disordered" evidence="6">
    <location>
        <begin position="354"/>
        <end position="412"/>
    </location>
</feature>
<dbReference type="GeneID" id="108669415"/>
<dbReference type="InterPro" id="IPR011993">
    <property type="entry name" value="PH-like_dom_sf"/>
</dbReference>
<dbReference type="InterPro" id="IPR035999">
    <property type="entry name" value="Sec7_dom_sf"/>
</dbReference>